<accession>A0A6M2E1E5</accession>
<dbReference type="AlphaFoldDB" id="A0A6M2E1E5"/>
<sequence length="106" mass="11754">MVPRHVLVNTSAHDHLSSVLGLVHVVLASHGSLAFEVSRVPASRLHVHVIAKPTGSRSEVELWQSTLRADDRRNCKDDHEWQQIAGHVPSQVLRAVAYSAKRRIDG</sequence>
<proteinExistence type="predicted"/>
<organism evidence="1">
    <name type="scientific">Amblyomma tuberculatum</name>
    <dbReference type="NCBI Taxonomy" id="48802"/>
    <lineage>
        <taxon>Eukaryota</taxon>
        <taxon>Metazoa</taxon>
        <taxon>Ecdysozoa</taxon>
        <taxon>Arthropoda</taxon>
        <taxon>Chelicerata</taxon>
        <taxon>Arachnida</taxon>
        <taxon>Acari</taxon>
        <taxon>Parasitiformes</taxon>
        <taxon>Ixodida</taxon>
        <taxon>Ixodoidea</taxon>
        <taxon>Ixodidae</taxon>
        <taxon>Amblyomminae</taxon>
        <taxon>Amblyomma</taxon>
    </lineage>
</organism>
<protein>
    <submittedName>
        <fullName evidence="1">Putative secreted protein</fullName>
    </submittedName>
</protein>
<name>A0A6M2E1E5_9ACAR</name>
<reference evidence="1" key="1">
    <citation type="submission" date="2019-12" db="EMBL/GenBank/DDBJ databases">
        <title>The sialotranscriptome of the gopher-tortoise tick, Amblyomma tuberculatum.</title>
        <authorList>
            <person name="Karim S."/>
            <person name="Andersen J."/>
            <person name="Kumar D."/>
            <person name="Adamson S."/>
            <person name="Ennen J."/>
            <person name="Qualis C.P."/>
            <person name="Ribeiro J.M.C."/>
        </authorList>
    </citation>
    <scope>NUCLEOTIDE SEQUENCE</scope>
    <source>
        <strain evidence="1">Removed</strain>
        <tissue evidence="1">Salivary glands</tissue>
    </source>
</reference>
<dbReference type="EMBL" id="GIDH01000379">
    <property type="protein sequence ID" value="NOV52322.1"/>
    <property type="molecule type" value="Transcribed_RNA"/>
</dbReference>
<evidence type="ECO:0000313" key="1">
    <source>
        <dbReference type="EMBL" id="NOV52322.1"/>
    </source>
</evidence>